<evidence type="ECO:0000256" key="1">
    <source>
        <dbReference type="ARBA" id="ARBA00006194"/>
    </source>
</evidence>
<gene>
    <name evidence="4" type="ORF">FRX31_030952</name>
</gene>
<dbReference type="SUPFAM" id="SSF53137">
    <property type="entry name" value="Translational machinery components"/>
    <property type="match status" value="1"/>
</dbReference>
<protein>
    <submittedName>
        <fullName evidence="4">30S ribosomal protein S11</fullName>
    </submittedName>
</protein>
<dbReference type="InterPro" id="IPR036967">
    <property type="entry name" value="Ribosomal_uS11_sf"/>
</dbReference>
<name>A0A7J6V364_THATH</name>
<evidence type="ECO:0000313" key="5">
    <source>
        <dbReference type="Proteomes" id="UP000554482"/>
    </source>
</evidence>
<dbReference type="GO" id="GO:0006412">
    <property type="term" value="P:translation"/>
    <property type="evidence" value="ECO:0007669"/>
    <property type="project" value="InterPro"/>
</dbReference>
<keyword evidence="5" id="KW-1185">Reference proteome</keyword>
<keyword evidence="2 4" id="KW-0689">Ribosomal protein</keyword>
<evidence type="ECO:0000256" key="2">
    <source>
        <dbReference type="ARBA" id="ARBA00022980"/>
    </source>
</evidence>
<dbReference type="Pfam" id="PF00411">
    <property type="entry name" value="Ribosomal_S11"/>
    <property type="match status" value="1"/>
</dbReference>
<organism evidence="4 5">
    <name type="scientific">Thalictrum thalictroides</name>
    <name type="common">Rue-anemone</name>
    <name type="synonym">Anemone thalictroides</name>
    <dbReference type="NCBI Taxonomy" id="46969"/>
    <lineage>
        <taxon>Eukaryota</taxon>
        <taxon>Viridiplantae</taxon>
        <taxon>Streptophyta</taxon>
        <taxon>Embryophyta</taxon>
        <taxon>Tracheophyta</taxon>
        <taxon>Spermatophyta</taxon>
        <taxon>Magnoliopsida</taxon>
        <taxon>Ranunculales</taxon>
        <taxon>Ranunculaceae</taxon>
        <taxon>Thalictroideae</taxon>
        <taxon>Thalictrum</taxon>
    </lineage>
</organism>
<comment type="caution">
    <text evidence="4">The sequence shown here is derived from an EMBL/GenBank/DDBJ whole genome shotgun (WGS) entry which is preliminary data.</text>
</comment>
<keyword evidence="3" id="KW-0687">Ribonucleoprotein</keyword>
<dbReference type="GO" id="GO:1990904">
    <property type="term" value="C:ribonucleoprotein complex"/>
    <property type="evidence" value="ECO:0007669"/>
    <property type="project" value="UniProtKB-KW"/>
</dbReference>
<comment type="similarity">
    <text evidence="1">Belongs to the universal ribosomal protein uS11 family.</text>
</comment>
<dbReference type="OrthoDB" id="1845231at2759"/>
<accession>A0A7J6V364</accession>
<evidence type="ECO:0000313" key="4">
    <source>
        <dbReference type="EMBL" id="KAF5179459.1"/>
    </source>
</evidence>
<dbReference type="Proteomes" id="UP000554482">
    <property type="component" value="Unassembled WGS sequence"/>
</dbReference>
<dbReference type="Gene3D" id="3.30.420.80">
    <property type="entry name" value="Ribosomal protein S11"/>
    <property type="match status" value="1"/>
</dbReference>
<proteinExistence type="inferred from homology"/>
<dbReference type="EMBL" id="JABWDY010038740">
    <property type="protein sequence ID" value="KAF5179459.1"/>
    <property type="molecule type" value="Genomic_DNA"/>
</dbReference>
<dbReference type="PANTHER" id="PTHR11759">
    <property type="entry name" value="40S RIBOSOMAL PROTEIN S14/30S RIBOSOMAL PROTEIN S11"/>
    <property type="match status" value="1"/>
</dbReference>
<evidence type="ECO:0000256" key="3">
    <source>
        <dbReference type="ARBA" id="ARBA00023274"/>
    </source>
</evidence>
<dbReference type="GO" id="GO:0005840">
    <property type="term" value="C:ribosome"/>
    <property type="evidence" value="ECO:0007669"/>
    <property type="project" value="UniProtKB-KW"/>
</dbReference>
<dbReference type="HAMAP" id="MF_01310">
    <property type="entry name" value="Ribosomal_uS11"/>
    <property type="match status" value="1"/>
</dbReference>
<reference evidence="4 5" key="1">
    <citation type="submission" date="2020-06" db="EMBL/GenBank/DDBJ databases">
        <title>Transcriptomic and genomic resources for Thalictrum thalictroides and T. hernandezii: Facilitating candidate gene discovery in an emerging model plant lineage.</title>
        <authorList>
            <person name="Arias T."/>
            <person name="Riano-Pachon D.M."/>
            <person name="Di Stilio V.S."/>
        </authorList>
    </citation>
    <scope>NUCLEOTIDE SEQUENCE [LARGE SCALE GENOMIC DNA]</scope>
    <source>
        <strain evidence="5">cv. WT478/WT964</strain>
        <tissue evidence="4">Leaves</tissue>
    </source>
</reference>
<dbReference type="GO" id="GO:0003735">
    <property type="term" value="F:structural constituent of ribosome"/>
    <property type="evidence" value="ECO:0007669"/>
    <property type="project" value="InterPro"/>
</dbReference>
<dbReference type="AlphaFoldDB" id="A0A7J6V364"/>
<sequence>MASVLLRSRRPLSSFYSVVMRSCATSATQQGSGNWKTNFMSTQNRPLMSGSTRYPNANVADPALAFNSRESPKGVVDNHGWDDVEKLKDELRGQRGFIDRSINSIHPPEKQNKKDYVVHFRSIRNNAFVTVTDAKGNKKIGASAGSLEEFKGGARLSRYAAQACAEHVGRISRNLGMTSVVMKVKGFTFFGKKKRTILSWREGYTSGFGGADLPRIVSIRDVTQLPHNGCRLPKKRRI</sequence>
<dbReference type="InterPro" id="IPR001971">
    <property type="entry name" value="Ribosomal_uS11"/>
</dbReference>